<dbReference type="PANTHER" id="PTHR11728:SF8">
    <property type="entry name" value="GLYCEROL-3-PHOSPHATE DEHYDROGENASE [NAD(+)]-RELATED"/>
    <property type="match status" value="1"/>
</dbReference>
<dbReference type="SUPFAM" id="SSF48179">
    <property type="entry name" value="6-phosphogluconate dehydrogenase C-terminal domain-like"/>
    <property type="match status" value="1"/>
</dbReference>
<dbReference type="OrthoDB" id="10263760at2759"/>
<evidence type="ECO:0000259" key="2">
    <source>
        <dbReference type="Pfam" id="PF07479"/>
    </source>
</evidence>
<name>A0A8J2LZW5_9BILA</name>
<dbReference type="Proteomes" id="UP000746747">
    <property type="component" value="Unassembled WGS sequence"/>
</dbReference>
<keyword evidence="4" id="KW-1185">Reference proteome</keyword>
<dbReference type="PANTHER" id="PTHR11728">
    <property type="entry name" value="GLYCEROL-3-PHOSPHATE DEHYDROGENASE"/>
    <property type="match status" value="1"/>
</dbReference>
<dbReference type="GO" id="GO:0005975">
    <property type="term" value="P:carbohydrate metabolic process"/>
    <property type="evidence" value="ECO:0007669"/>
    <property type="project" value="InterPro"/>
</dbReference>
<dbReference type="InterPro" id="IPR008927">
    <property type="entry name" value="6-PGluconate_DH-like_C_sf"/>
</dbReference>
<gene>
    <name evidence="3" type="ORF">CJOHNSTONI_LOCUS3551</name>
</gene>
<dbReference type="AlphaFoldDB" id="A0A8J2LZW5"/>
<evidence type="ECO:0000313" key="3">
    <source>
        <dbReference type="EMBL" id="CAG9533315.1"/>
    </source>
</evidence>
<proteinExistence type="predicted"/>
<dbReference type="Pfam" id="PF07479">
    <property type="entry name" value="NAD_Gly3P_dh_C"/>
    <property type="match status" value="1"/>
</dbReference>
<reference evidence="3" key="1">
    <citation type="submission" date="2021-09" db="EMBL/GenBank/DDBJ databases">
        <authorList>
            <consortium name="Pathogen Informatics"/>
        </authorList>
    </citation>
    <scope>NUCLEOTIDE SEQUENCE</scope>
</reference>
<protein>
    <recommendedName>
        <fullName evidence="2">Glycerol-3-phosphate dehydrogenase NAD-dependent C-terminal domain-containing protein</fullName>
    </recommendedName>
</protein>
<accession>A0A8J2LZW5</accession>
<comment type="caution">
    <text evidence="3">The sequence shown here is derived from an EMBL/GenBank/DDBJ whole genome shotgun (WGS) entry which is preliminary data.</text>
</comment>
<dbReference type="InterPro" id="IPR006109">
    <property type="entry name" value="G3P_DH_NAD-dep_C"/>
</dbReference>
<dbReference type="GO" id="GO:0047952">
    <property type="term" value="F:glycerol-3-phosphate dehydrogenase [NAD(P)+] activity"/>
    <property type="evidence" value="ECO:0007669"/>
    <property type="project" value="TreeGrafter"/>
</dbReference>
<dbReference type="GO" id="GO:0005829">
    <property type="term" value="C:cytosol"/>
    <property type="evidence" value="ECO:0007669"/>
    <property type="project" value="TreeGrafter"/>
</dbReference>
<dbReference type="Gene3D" id="1.10.1040.10">
    <property type="entry name" value="N-(1-d-carboxylethyl)-l-norvaline Dehydrogenase, domain 2"/>
    <property type="match status" value="1"/>
</dbReference>
<evidence type="ECO:0000256" key="1">
    <source>
        <dbReference type="ARBA" id="ARBA00023027"/>
    </source>
</evidence>
<organism evidence="3 4">
    <name type="scientific">Cercopithifilaria johnstoni</name>
    <dbReference type="NCBI Taxonomy" id="2874296"/>
    <lineage>
        <taxon>Eukaryota</taxon>
        <taxon>Metazoa</taxon>
        <taxon>Ecdysozoa</taxon>
        <taxon>Nematoda</taxon>
        <taxon>Chromadorea</taxon>
        <taxon>Rhabditida</taxon>
        <taxon>Spirurina</taxon>
        <taxon>Spiruromorpha</taxon>
        <taxon>Filarioidea</taxon>
        <taxon>Onchocercidae</taxon>
        <taxon>Cercopithifilaria</taxon>
    </lineage>
</organism>
<keyword evidence="1" id="KW-0520">NAD</keyword>
<dbReference type="InterPro" id="IPR013328">
    <property type="entry name" value="6PGD_dom2"/>
</dbReference>
<evidence type="ECO:0000313" key="4">
    <source>
        <dbReference type="Proteomes" id="UP000746747"/>
    </source>
</evidence>
<feature type="domain" description="Glycerol-3-phosphate dehydrogenase NAD-dependent C-terminal" evidence="2">
    <location>
        <begin position="3"/>
        <end position="92"/>
    </location>
</feature>
<dbReference type="GO" id="GO:0006072">
    <property type="term" value="P:glycerol-3-phosphate metabolic process"/>
    <property type="evidence" value="ECO:0007669"/>
    <property type="project" value="InterPro"/>
</dbReference>
<sequence length="101" mass="11654">MGLLKIILLVELFYYGPNIKTYFKNFGTGDFMATCTSGRNRKIYEAFIKTKKSIQELEQEMLNGQSFQDPATAEAIFVMLKKHNMISRFPISYCAFLTSLF</sequence>
<dbReference type="EMBL" id="CAKAEH010001238">
    <property type="protein sequence ID" value="CAG9533315.1"/>
    <property type="molecule type" value="Genomic_DNA"/>
</dbReference>